<accession>A0AAN9T976</accession>
<sequence>MENGARPWNDYVICAGNLGVSVDKLGSIKLVHSVRVNKSVFLRGSEFGDDDDDNDRRRQIVSDSSAFHLPPRPPPATDHLRIFRFACRRVRLLIGGPLGSPSSPSRRLADITATFFYHFDSPLLAAQSARISRKFAYRRFGSSILLRRAATSSS</sequence>
<evidence type="ECO:0000313" key="2">
    <source>
        <dbReference type="Proteomes" id="UP001367676"/>
    </source>
</evidence>
<organism evidence="1 2">
    <name type="scientific">Parthenolecanium corni</name>
    <dbReference type="NCBI Taxonomy" id="536013"/>
    <lineage>
        <taxon>Eukaryota</taxon>
        <taxon>Metazoa</taxon>
        <taxon>Ecdysozoa</taxon>
        <taxon>Arthropoda</taxon>
        <taxon>Hexapoda</taxon>
        <taxon>Insecta</taxon>
        <taxon>Pterygota</taxon>
        <taxon>Neoptera</taxon>
        <taxon>Paraneoptera</taxon>
        <taxon>Hemiptera</taxon>
        <taxon>Sternorrhyncha</taxon>
        <taxon>Coccoidea</taxon>
        <taxon>Coccidae</taxon>
        <taxon>Parthenolecanium</taxon>
    </lineage>
</organism>
<dbReference type="Proteomes" id="UP001367676">
    <property type="component" value="Unassembled WGS sequence"/>
</dbReference>
<dbReference type="EMBL" id="JBBCAQ010000034">
    <property type="protein sequence ID" value="KAK7579743.1"/>
    <property type="molecule type" value="Genomic_DNA"/>
</dbReference>
<dbReference type="AlphaFoldDB" id="A0AAN9T976"/>
<keyword evidence="2" id="KW-1185">Reference proteome</keyword>
<comment type="caution">
    <text evidence="1">The sequence shown here is derived from an EMBL/GenBank/DDBJ whole genome shotgun (WGS) entry which is preliminary data.</text>
</comment>
<protein>
    <submittedName>
        <fullName evidence="1">Uncharacterized protein</fullName>
    </submittedName>
</protein>
<name>A0AAN9T976_9HEMI</name>
<proteinExistence type="predicted"/>
<reference evidence="1 2" key="1">
    <citation type="submission" date="2024-03" db="EMBL/GenBank/DDBJ databases">
        <title>Adaptation during the transition from Ophiocordyceps entomopathogen to insect associate is accompanied by gene loss and intensified selection.</title>
        <authorList>
            <person name="Ward C.M."/>
            <person name="Onetto C.A."/>
            <person name="Borneman A.R."/>
        </authorList>
    </citation>
    <scope>NUCLEOTIDE SEQUENCE [LARGE SCALE GENOMIC DNA]</scope>
    <source>
        <strain evidence="1">AWRI1</strain>
        <tissue evidence="1">Single Adult Female</tissue>
    </source>
</reference>
<gene>
    <name evidence="1" type="ORF">V9T40_000372</name>
</gene>
<evidence type="ECO:0000313" key="1">
    <source>
        <dbReference type="EMBL" id="KAK7579743.1"/>
    </source>
</evidence>